<dbReference type="InterPro" id="IPR004827">
    <property type="entry name" value="bZIP"/>
</dbReference>
<dbReference type="PROSITE" id="PS50217">
    <property type="entry name" value="BZIP"/>
    <property type="match status" value="1"/>
</dbReference>
<keyword evidence="5" id="KW-0539">Nucleus</keyword>
<feature type="compositionally biased region" description="Low complexity" evidence="6">
    <location>
        <begin position="1"/>
        <end position="14"/>
    </location>
</feature>
<feature type="region of interest" description="Disordered" evidence="6">
    <location>
        <begin position="1"/>
        <end position="43"/>
    </location>
</feature>
<dbReference type="GO" id="GO:0005634">
    <property type="term" value="C:nucleus"/>
    <property type="evidence" value="ECO:0007669"/>
    <property type="project" value="UniProtKB-SubCell"/>
</dbReference>
<evidence type="ECO:0000256" key="5">
    <source>
        <dbReference type="ARBA" id="ARBA00023242"/>
    </source>
</evidence>
<gene>
    <name evidence="8" type="ORF">QVD17_05694</name>
</gene>
<dbReference type="GO" id="GO:0000976">
    <property type="term" value="F:transcription cis-regulatory region binding"/>
    <property type="evidence" value="ECO:0007669"/>
    <property type="project" value="TreeGrafter"/>
</dbReference>
<keyword evidence="4" id="KW-0804">Transcription</keyword>
<evidence type="ECO:0000256" key="2">
    <source>
        <dbReference type="ARBA" id="ARBA00023015"/>
    </source>
</evidence>
<evidence type="ECO:0000256" key="1">
    <source>
        <dbReference type="ARBA" id="ARBA00004123"/>
    </source>
</evidence>
<dbReference type="InterPro" id="IPR045314">
    <property type="entry name" value="bZIP_plant_GBF1"/>
</dbReference>
<dbReference type="CDD" id="cd14702">
    <property type="entry name" value="bZIP_plant_GBF1"/>
    <property type="match status" value="1"/>
</dbReference>
<evidence type="ECO:0000256" key="4">
    <source>
        <dbReference type="ARBA" id="ARBA00023163"/>
    </source>
</evidence>
<accession>A0AAD8LKA6</accession>
<dbReference type="GO" id="GO:0046982">
    <property type="term" value="F:protein heterodimerization activity"/>
    <property type="evidence" value="ECO:0007669"/>
    <property type="project" value="UniProtKB-ARBA"/>
</dbReference>
<feature type="domain" description="BZIP" evidence="7">
    <location>
        <begin position="21"/>
        <end position="84"/>
    </location>
</feature>
<dbReference type="FunFam" id="1.20.5.170:FF:000020">
    <property type="entry name" value="BZIP transcription factor"/>
    <property type="match status" value="1"/>
</dbReference>
<evidence type="ECO:0000256" key="3">
    <source>
        <dbReference type="ARBA" id="ARBA00023125"/>
    </source>
</evidence>
<name>A0AAD8LKA6_TARER</name>
<sequence length="141" mass="16046">MGSSSGKTMSSGGSDLQEEMDQRKRRRMMSNRESAKRSRMRKQKHLNDLMTRLSQLRSECDRVMTGVSIMTRDCVSLEAENSVLRAQVTELSYRLRSLIGIIAGSGCFEERYRRSDDDLNDSSSCLYACCCVLTSNEMITY</sequence>
<dbReference type="SUPFAM" id="SSF57959">
    <property type="entry name" value="Leucine zipper domain"/>
    <property type="match status" value="1"/>
</dbReference>
<dbReference type="Proteomes" id="UP001229421">
    <property type="component" value="Unassembled WGS sequence"/>
</dbReference>
<dbReference type="SMART" id="SM00338">
    <property type="entry name" value="BRLZ"/>
    <property type="match status" value="1"/>
</dbReference>
<dbReference type="PROSITE" id="PS00036">
    <property type="entry name" value="BZIP_BASIC"/>
    <property type="match status" value="1"/>
</dbReference>
<protein>
    <recommendedName>
        <fullName evidence="7">BZIP domain-containing protein</fullName>
    </recommendedName>
</protein>
<proteinExistence type="predicted"/>
<dbReference type="PANTHER" id="PTHR45764">
    <property type="entry name" value="BZIP TRANSCRIPTION FACTOR 44"/>
    <property type="match status" value="1"/>
</dbReference>
<dbReference type="PANTHER" id="PTHR45764:SF76">
    <property type="entry name" value="OS02G0132500 PROTEIN"/>
    <property type="match status" value="1"/>
</dbReference>
<dbReference type="Pfam" id="PF00170">
    <property type="entry name" value="bZIP_1"/>
    <property type="match status" value="1"/>
</dbReference>
<comment type="caution">
    <text evidence="8">The sequence shown here is derived from an EMBL/GenBank/DDBJ whole genome shotgun (WGS) entry which is preliminary data.</text>
</comment>
<dbReference type="Gene3D" id="1.20.5.170">
    <property type="match status" value="1"/>
</dbReference>
<keyword evidence="3" id="KW-0238">DNA-binding</keyword>
<keyword evidence="2" id="KW-0805">Transcription regulation</keyword>
<evidence type="ECO:0000259" key="7">
    <source>
        <dbReference type="PROSITE" id="PS50217"/>
    </source>
</evidence>
<dbReference type="GO" id="GO:0045893">
    <property type="term" value="P:positive regulation of DNA-templated transcription"/>
    <property type="evidence" value="ECO:0007669"/>
    <property type="project" value="TreeGrafter"/>
</dbReference>
<organism evidence="8 9">
    <name type="scientific">Tagetes erecta</name>
    <name type="common">African marigold</name>
    <dbReference type="NCBI Taxonomy" id="13708"/>
    <lineage>
        <taxon>Eukaryota</taxon>
        <taxon>Viridiplantae</taxon>
        <taxon>Streptophyta</taxon>
        <taxon>Embryophyta</taxon>
        <taxon>Tracheophyta</taxon>
        <taxon>Spermatophyta</taxon>
        <taxon>Magnoliopsida</taxon>
        <taxon>eudicotyledons</taxon>
        <taxon>Gunneridae</taxon>
        <taxon>Pentapetalae</taxon>
        <taxon>asterids</taxon>
        <taxon>campanulids</taxon>
        <taxon>Asterales</taxon>
        <taxon>Asteraceae</taxon>
        <taxon>Asteroideae</taxon>
        <taxon>Heliantheae alliance</taxon>
        <taxon>Tageteae</taxon>
        <taxon>Tagetes</taxon>
    </lineage>
</organism>
<evidence type="ECO:0000313" key="9">
    <source>
        <dbReference type="Proteomes" id="UP001229421"/>
    </source>
</evidence>
<keyword evidence="9" id="KW-1185">Reference proteome</keyword>
<comment type="subcellular location">
    <subcellularLocation>
        <location evidence="1">Nucleus</location>
    </subcellularLocation>
</comment>
<dbReference type="InterPro" id="IPR046347">
    <property type="entry name" value="bZIP_sf"/>
</dbReference>
<dbReference type="EMBL" id="JAUHHV010000001">
    <property type="protein sequence ID" value="KAK1439872.1"/>
    <property type="molecule type" value="Genomic_DNA"/>
</dbReference>
<evidence type="ECO:0000313" key="8">
    <source>
        <dbReference type="EMBL" id="KAK1439872.1"/>
    </source>
</evidence>
<reference evidence="8" key="1">
    <citation type="journal article" date="2023" name="bioRxiv">
        <title>Improved chromosome-level genome assembly for marigold (Tagetes erecta).</title>
        <authorList>
            <person name="Jiang F."/>
            <person name="Yuan L."/>
            <person name="Wang S."/>
            <person name="Wang H."/>
            <person name="Xu D."/>
            <person name="Wang A."/>
            <person name="Fan W."/>
        </authorList>
    </citation>
    <scope>NUCLEOTIDE SEQUENCE</scope>
    <source>
        <strain evidence="8">WSJ</strain>
        <tissue evidence="8">Leaf</tissue>
    </source>
</reference>
<dbReference type="AlphaFoldDB" id="A0AAD8LKA6"/>
<dbReference type="GO" id="GO:0003700">
    <property type="term" value="F:DNA-binding transcription factor activity"/>
    <property type="evidence" value="ECO:0007669"/>
    <property type="project" value="InterPro"/>
</dbReference>
<evidence type="ECO:0000256" key="6">
    <source>
        <dbReference type="SAM" id="MobiDB-lite"/>
    </source>
</evidence>